<accession>A0ABN8J4L6</accession>
<evidence type="ECO:0000313" key="1">
    <source>
        <dbReference type="EMBL" id="CAH2075655.1"/>
    </source>
</evidence>
<keyword evidence="2" id="KW-1185">Reference proteome</keyword>
<feature type="non-terminal residue" evidence="1">
    <location>
        <position position="71"/>
    </location>
</feature>
<dbReference type="Proteomes" id="UP000837857">
    <property type="component" value="Chromosome 8"/>
</dbReference>
<proteinExistence type="predicted"/>
<gene>
    <name evidence="1" type="ORF">IPOD504_LOCUS16982</name>
</gene>
<name>A0ABN8J4L6_9NEOP</name>
<dbReference type="EMBL" id="OW152820">
    <property type="protein sequence ID" value="CAH2075655.1"/>
    <property type="molecule type" value="Genomic_DNA"/>
</dbReference>
<organism evidence="1 2">
    <name type="scientific">Iphiclides podalirius</name>
    <name type="common">scarce swallowtail</name>
    <dbReference type="NCBI Taxonomy" id="110791"/>
    <lineage>
        <taxon>Eukaryota</taxon>
        <taxon>Metazoa</taxon>
        <taxon>Ecdysozoa</taxon>
        <taxon>Arthropoda</taxon>
        <taxon>Hexapoda</taxon>
        <taxon>Insecta</taxon>
        <taxon>Pterygota</taxon>
        <taxon>Neoptera</taxon>
        <taxon>Endopterygota</taxon>
        <taxon>Lepidoptera</taxon>
        <taxon>Glossata</taxon>
        <taxon>Ditrysia</taxon>
        <taxon>Papilionoidea</taxon>
        <taxon>Papilionidae</taxon>
        <taxon>Papilioninae</taxon>
        <taxon>Iphiclides</taxon>
    </lineage>
</organism>
<reference evidence="1" key="1">
    <citation type="submission" date="2022-03" db="EMBL/GenBank/DDBJ databases">
        <authorList>
            <person name="Martin H S."/>
        </authorList>
    </citation>
    <scope>NUCLEOTIDE SEQUENCE</scope>
</reference>
<protein>
    <submittedName>
        <fullName evidence="1">Uncharacterized protein</fullName>
    </submittedName>
</protein>
<sequence length="71" mass="7838">MAHRPITIEGVRWWAVGFMGRCYRADEVVAADGLAIADRCYRRRAALSQSINCLNGNSYVCCSIAPTSDLD</sequence>
<evidence type="ECO:0000313" key="2">
    <source>
        <dbReference type="Proteomes" id="UP000837857"/>
    </source>
</evidence>